<dbReference type="CDD" id="cd01948">
    <property type="entry name" value="EAL"/>
    <property type="match status" value="1"/>
</dbReference>
<dbReference type="PROSITE" id="PS50887">
    <property type="entry name" value="GGDEF"/>
    <property type="match status" value="1"/>
</dbReference>
<keyword evidence="2" id="KW-0732">Signal</keyword>
<evidence type="ECO:0000313" key="5">
    <source>
        <dbReference type="EMBL" id="OYQ24984.1"/>
    </source>
</evidence>
<dbReference type="GO" id="GO:0071111">
    <property type="term" value="F:cyclic-guanylate-specific phosphodiesterase activity"/>
    <property type="evidence" value="ECO:0007669"/>
    <property type="project" value="InterPro"/>
</dbReference>
<dbReference type="SUPFAM" id="SSF55073">
    <property type="entry name" value="Nucleotide cyclase"/>
    <property type="match status" value="1"/>
</dbReference>
<reference evidence="5 6" key="1">
    <citation type="submission" date="2017-07" db="EMBL/GenBank/DDBJ databases">
        <title>Sandarakinorhabdus cyanobacteriorum sp. nov., a novel bacterium isolated from cyanobacterial aggregates in a eutrophic lake.</title>
        <authorList>
            <person name="Cai H."/>
        </authorList>
    </citation>
    <scope>NUCLEOTIDE SEQUENCE [LARGE SCALE GENOMIC DNA]</scope>
    <source>
        <strain evidence="5 6">TH057</strain>
    </source>
</reference>
<dbReference type="InterPro" id="IPR001633">
    <property type="entry name" value="EAL_dom"/>
</dbReference>
<dbReference type="Pfam" id="PF00563">
    <property type="entry name" value="EAL"/>
    <property type="match status" value="1"/>
</dbReference>
<dbReference type="Proteomes" id="UP000216991">
    <property type="component" value="Unassembled WGS sequence"/>
</dbReference>
<evidence type="ECO:0000259" key="3">
    <source>
        <dbReference type="PROSITE" id="PS50883"/>
    </source>
</evidence>
<dbReference type="InterPro" id="IPR029787">
    <property type="entry name" value="Nucleotide_cyclase"/>
</dbReference>
<evidence type="ECO:0000259" key="4">
    <source>
        <dbReference type="PROSITE" id="PS50887"/>
    </source>
</evidence>
<dbReference type="Pfam" id="PF00990">
    <property type="entry name" value="GGDEF"/>
    <property type="match status" value="1"/>
</dbReference>
<dbReference type="InterPro" id="IPR011623">
    <property type="entry name" value="7TMR_DISM_rcpt_extracell_dom1"/>
</dbReference>
<dbReference type="SMART" id="SM00267">
    <property type="entry name" value="GGDEF"/>
    <property type="match status" value="1"/>
</dbReference>
<organism evidence="5 6">
    <name type="scientific">Sandarakinorhabdus cyanobacteriorum</name>
    <dbReference type="NCBI Taxonomy" id="1981098"/>
    <lineage>
        <taxon>Bacteria</taxon>
        <taxon>Pseudomonadati</taxon>
        <taxon>Pseudomonadota</taxon>
        <taxon>Alphaproteobacteria</taxon>
        <taxon>Sphingomonadales</taxon>
        <taxon>Sphingosinicellaceae</taxon>
        <taxon>Sandarakinorhabdus</taxon>
    </lineage>
</organism>
<dbReference type="Gene3D" id="3.20.20.450">
    <property type="entry name" value="EAL domain"/>
    <property type="match status" value="1"/>
</dbReference>
<dbReference type="SUPFAM" id="SSF141868">
    <property type="entry name" value="EAL domain-like"/>
    <property type="match status" value="1"/>
</dbReference>
<name>A0A255Y8D0_9SPHN</name>
<keyword evidence="1" id="KW-0812">Transmembrane</keyword>
<dbReference type="Gene3D" id="3.30.70.270">
    <property type="match status" value="1"/>
</dbReference>
<feature type="transmembrane region" description="Helical" evidence="1">
    <location>
        <begin position="159"/>
        <end position="180"/>
    </location>
</feature>
<feature type="transmembrane region" description="Helical" evidence="1">
    <location>
        <begin position="257"/>
        <end position="281"/>
    </location>
</feature>
<dbReference type="EMBL" id="NOXT01000123">
    <property type="protein sequence ID" value="OYQ24984.1"/>
    <property type="molecule type" value="Genomic_DNA"/>
</dbReference>
<dbReference type="PANTHER" id="PTHR33121:SF70">
    <property type="entry name" value="SIGNALING PROTEIN YKOW"/>
    <property type="match status" value="1"/>
</dbReference>
<keyword evidence="6" id="KW-1185">Reference proteome</keyword>
<protein>
    <recommendedName>
        <fullName evidence="7">Diguanylate cyclase</fullName>
    </recommendedName>
</protein>
<feature type="transmembrane region" description="Helical" evidence="1">
    <location>
        <begin position="314"/>
        <end position="332"/>
    </location>
</feature>
<feature type="signal peptide" evidence="2">
    <location>
        <begin position="1"/>
        <end position="30"/>
    </location>
</feature>
<feature type="transmembrane region" description="Helical" evidence="1">
    <location>
        <begin position="226"/>
        <end position="245"/>
    </location>
</feature>
<evidence type="ECO:0000256" key="1">
    <source>
        <dbReference type="SAM" id="Phobius"/>
    </source>
</evidence>
<evidence type="ECO:0000313" key="6">
    <source>
        <dbReference type="Proteomes" id="UP000216991"/>
    </source>
</evidence>
<keyword evidence="1" id="KW-0472">Membrane</keyword>
<feature type="chain" id="PRO_5013304856" description="Diguanylate cyclase" evidence="2">
    <location>
        <begin position="31"/>
        <end position="803"/>
    </location>
</feature>
<dbReference type="SMART" id="SM00052">
    <property type="entry name" value="EAL"/>
    <property type="match status" value="1"/>
</dbReference>
<evidence type="ECO:0008006" key="7">
    <source>
        <dbReference type="Google" id="ProtNLM"/>
    </source>
</evidence>
<comment type="caution">
    <text evidence="5">The sequence shown here is derived from an EMBL/GenBank/DDBJ whole genome shotgun (WGS) entry which is preliminary data.</text>
</comment>
<dbReference type="PROSITE" id="PS50883">
    <property type="entry name" value="EAL"/>
    <property type="match status" value="1"/>
</dbReference>
<feature type="transmembrane region" description="Helical" evidence="1">
    <location>
        <begin position="192"/>
        <end position="214"/>
    </location>
</feature>
<feature type="transmembrane region" description="Helical" evidence="1">
    <location>
        <begin position="287"/>
        <end position="307"/>
    </location>
</feature>
<dbReference type="Pfam" id="PF07695">
    <property type="entry name" value="7TMR-DISM_7TM"/>
    <property type="match status" value="1"/>
</dbReference>
<feature type="domain" description="EAL" evidence="3">
    <location>
        <begin position="554"/>
        <end position="803"/>
    </location>
</feature>
<dbReference type="InterPro" id="IPR043128">
    <property type="entry name" value="Rev_trsase/Diguanyl_cyclase"/>
</dbReference>
<keyword evidence="1" id="KW-1133">Transmembrane helix</keyword>
<accession>A0A255Y8D0</accession>
<feature type="domain" description="GGDEF" evidence="4">
    <location>
        <begin position="414"/>
        <end position="545"/>
    </location>
</feature>
<dbReference type="NCBIfam" id="TIGR00254">
    <property type="entry name" value="GGDEF"/>
    <property type="match status" value="1"/>
</dbReference>
<dbReference type="InterPro" id="IPR035919">
    <property type="entry name" value="EAL_sf"/>
</dbReference>
<dbReference type="CDD" id="cd01949">
    <property type="entry name" value="GGDEF"/>
    <property type="match status" value="1"/>
</dbReference>
<evidence type="ECO:0000256" key="2">
    <source>
        <dbReference type="SAM" id="SignalP"/>
    </source>
</evidence>
<dbReference type="PANTHER" id="PTHR33121">
    <property type="entry name" value="CYCLIC DI-GMP PHOSPHODIESTERASE PDEF"/>
    <property type="match status" value="1"/>
</dbReference>
<dbReference type="AlphaFoldDB" id="A0A255Y8D0"/>
<proteinExistence type="predicted"/>
<sequence>MKAPVTGRRLLALLALLFSMITLLAPPAAAATHRLPFHTMNCQVETCPATPPGRWTWFAVDMTNAGDLEPDWQLLVDNTRFSSIDVRVQHTGGTLLFQRDQFNLDENWSLGNNLRFAVPIAGKSITAVRVGFKDIDAPSMVRTVKAMDKIDHALFVQDWTVLIAIVMGVLFAAFTYNVFLLSWLHIPFQRWYVVWVAAALTYLLIWSGKILQFFPFLAGPASARTSFLLVGLLVVSGASFFFTLIEKGKLPQRLIDIGQVAGILVAVTSVVASFDTVFAAAYTDRMFNLAMIIVTGLLAVGSVYAVVRRSRAVWFYLIGWLPALALLVARILRNFGFLPQDDGVDQAGFAAIAWEALLLSLAIADRFRQLRLEADATDKERRVLLKAATTDPLTGLGNRALFQSLLERTAGRSSGVDIVAVDIDFLKQTNDMAGHDAGDALIIAVSERLAAAAGPHATIARIGGDEFVIVLEGEARARLPALRQMIALSAGVPLRHAGYDLTISICAGHASDDGSSSLQAVHKLADMALYRAKAAGRGCWRSFDANMADEAVARSRMVSEARSGLPAGQFLLHYQPIANANGQLVAYEALLRWQHPELGLLLPDQFGEVMREASLALLLNQWALEQAITQAVALRREHPNVAVAVNCITSQLQGPSAAIAILDELARQGLPATALIIEITEAVATGGLGSALFECLECLRDSGVRVALDDFGTGNASLISLRDVPSDLIKMDASFISSLTASTGSQQVVRAIIDLAHSLGKRVVAQGVDGEPQRRVPVEMGCDCGQGEVFGTPIAIPLQSAAA</sequence>
<dbReference type="InterPro" id="IPR000160">
    <property type="entry name" value="GGDEF_dom"/>
</dbReference>
<dbReference type="InterPro" id="IPR050706">
    <property type="entry name" value="Cyclic-di-GMP_PDE-like"/>
</dbReference>
<gene>
    <name evidence="5" type="ORF">CHU93_14170</name>
</gene>